<feature type="region of interest" description="Disordered" evidence="1">
    <location>
        <begin position="71"/>
        <end position="94"/>
    </location>
</feature>
<comment type="caution">
    <text evidence="2">The sequence shown here is derived from an EMBL/GenBank/DDBJ whole genome shotgun (WGS) entry which is preliminary data.</text>
</comment>
<proteinExistence type="predicted"/>
<evidence type="ECO:0000256" key="1">
    <source>
        <dbReference type="SAM" id="MobiDB-lite"/>
    </source>
</evidence>
<evidence type="ECO:0000313" key="3">
    <source>
        <dbReference type="Proteomes" id="UP001529510"/>
    </source>
</evidence>
<accession>A0ABD0R893</accession>
<organism evidence="2 3">
    <name type="scientific">Cirrhinus mrigala</name>
    <name type="common">Mrigala</name>
    <dbReference type="NCBI Taxonomy" id="683832"/>
    <lineage>
        <taxon>Eukaryota</taxon>
        <taxon>Metazoa</taxon>
        <taxon>Chordata</taxon>
        <taxon>Craniata</taxon>
        <taxon>Vertebrata</taxon>
        <taxon>Euteleostomi</taxon>
        <taxon>Actinopterygii</taxon>
        <taxon>Neopterygii</taxon>
        <taxon>Teleostei</taxon>
        <taxon>Ostariophysi</taxon>
        <taxon>Cypriniformes</taxon>
        <taxon>Cyprinidae</taxon>
        <taxon>Labeoninae</taxon>
        <taxon>Labeonini</taxon>
        <taxon>Cirrhinus</taxon>
    </lineage>
</organism>
<dbReference type="EMBL" id="JAMKFB020000004">
    <property type="protein sequence ID" value="KAL0194753.1"/>
    <property type="molecule type" value="Genomic_DNA"/>
</dbReference>
<reference evidence="2 3" key="1">
    <citation type="submission" date="2024-05" db="EMBL/GenBank/DDBJ databases">
        <title>Genome sequencing and assembly of Indian major carp, Cirrhinus mrigala (Hamilton, 1822).</title>
        <authorList>
            <person name="Mohindra V."/>
            <person name="Chowdhury L.M."/>
            <person name="Lal K."/>
            <person name="Jena J.K."/>
        </authorList>
    </citation>
    <scope>NUCLEOTIDE SEQUENCE [LARGE SCALE GENOMIC DNA]</scope>
    <source>
        <strain evidence="2">CM1030</strain>
        <tissue evidence="2">Blood</tissue>
    </source>
</reference>
<sequence length="220" mass="22873">MDCKPKDSTNLPHPAGTSLDMHLYASTFYASQALVLSPLPPVVPTSHPQPAITHVGLHRVFQSLASLKCEDPLPPPPATGSLTPPQPSDPLTLPWLHAPSSPPWSVFPLAALGSLVPMAPPWSLVDNPLPRDYTSPASPRLYIPPALSGSFFPPALPSSSGTPSPQWSSGTVSLPQSLEPAATPWPSGSSVSPRLCVCLALSGSPSAASSQELVSLVPLP</sequence>
<name>A0ABD0R893_CIRMR</name>
<gene>
    <name evidence="2" type="ORF">M9458_008325</name>
</gene>
<dbReference type="AlphaFoldDB" id="A0ABD0R893"/>
<protein>
    <submittedName>
        <fullName evidence="2">Uncharacterized protein</fullName>
    </submittedName>
</protein>
<dbReference type="Proteomes" id="UP001529510">
    <property type="component" value="Unassembled WGS sequence"/>
</dbReference>
<feature type="compositionally biased region" description="Low complexity" evidence="1">
    <location>
        <begin position="157"/>
        <end position="171"/>
    </location>
</feature>
<evidence type="ECO:0000313" key="2">
    <source>
        <dbReference type="EMBL" id="KAL0194753.1"/>
    </source>
</evidence>
<feature type="region of interest" description="Disordered" evidence="1">
    <location>
        <begin position="154"/>
        <end position="191"/>
    </location>
</feature>
<keyword evidence="3" id="KW-1185">Reference proteome</keyword>
<feature type="non-terminal residue" evidence="2">
    <location>
        <position position="220"/>
    </location>
</feature>
<feature type="compositionally biased region" description="Pro residues" evidence="1">
    <location>
        <begin position="72"/>
        <end position="88"/>
    </location>
</feature>